<proteinExistence type="predicted"/>
<comment type="caution">
    <text evidence="1">The sequence shown here is derived from an EMBL/GenBank/DDBJ whole genome shotgun (WGS) entry which is preliminary data.</text>
</comment>
<keyword evidence="2" id="KW-1185">Reference proteome</keyword>
<gene>
    <name evidence="1" type="ORF">Pfra01_002206400</name>
</gene>
<evidence type="ECO:0000313" key="1">
    <source>
        <dbReference type="EMBL" id="GMF53387.1"/>
    </source>
</evidence>
<evidence type="ECO:0000313" key="2">
    <source>
        <dbReference type="Proteomes" id="UP001165121"/>
    </source>
</evidence>
<accession>A0A9W6Y4S3</accession>
<dbReference type="AlphaFoldDB" id="A0A9W6Y4S3"/>
<name>A0A9W6Y4S3_9STRA</name>
<reference evidence="1" key="1">
    <citation type="submission" date="2023-04" db="EMBL/GenBank/DDBJ databases">
        <title>Phytophthora fragariaefolia NBRC 109709.</title>
        <authorList>
            <person name="Ichikawa N."/>
            <person name="Sato H."/>
            <person name="Tonouchi N."/>
        </authorList>
    </citation>
    <scope>NUCLEOTIDE SEQUENCE</scope>
    <source>
        <strain evidence="1">NBRC 109709</strain>
    </source>
</reference>
<dbReference type="Proteomes" id="UP001165121">
    <property type="component" value="Unassembled WGS sequence"/>
</dbReference>
<dbReference type="EMBL" id="BSXT01003270">
    <property type="protein sequence ID" value="GMF53387.1"/>
    <property type="molecule type" value="Genomic_DNA"/>
</dbReference>
<organism evidence="1 2">
    <name type="scientific">Phytophthora fragariaefolia</name>
    <dbReference type="NCBI Taxonomy" id="1490495"/>
    <lineage>
        <taxon>Eukaryota</taxon>
        <taxon>Sar</taxon>
        <taxon>Stramenopiles</taxon>
        <taxon>Oomycota</taxon>
        <taxon>Peronosporomycetes</taxon>
        <taxon>Peronosporales</taxon>
        <taxon>Peronosporaceae</taxon>
        <taxon>Phytophthora</taxon>
    </lineage>
</organism>
<protein>
    <submittedName>
        <fullName evidence="1">Unnamed protein product</fullName>
    </submittedName>
</protein>
<dbReference type="OrthoDB" id="110732at2759"/>
<sequence>MGALKNHFALSPADSHDDLGYKIGKGLAAITKREWVGANKKVQLQETAYLNEAQAAAPAPVPAPTREKLNAFTVEPALDPQVDVK</sequence>